<dbReference type="NCBIfam" id="NF047752">
    <property type="entry name" value="MntA_antitoxin"/>
    <property type="match status" value="1"/>
</dbReference>
<sequence length="122" mass="14187">MEKIKDILINRVSPYLIVIFGSAAKKRLRKDSDVDIAFLSDKYFDDYEIFMISQELADVLNRDVDLIDLNKATTVLKAQIIGNGKIIYSKNDRKVSEYRIRALKEYCLLNEERQVILQKIKG</sequence>
<dbReference type="PANTHER" id="PTHR43852">
    <property type="entry name" value="NUCLEOTIDYLTRANSFERASE"/>
    <property type="match status" value="1"/>
</dbReference>
<dbReference type="InterPro" id="IPR041633">
    <property type="entry name" value="Polbeta"/>
</dbReference>
<evidence type="ECO:0000259" key="1">
    <source>
        <dbReference type="Pfam" id="PF18765"/>
    </source>
</evidence>
<dbReference type="Pfam" id="PF18765">
    <property type="entry name" value="Polbeta"/>
    <property type="match status" value="1"/>
</dbReference>
<dbReference type="Proteomes" id="UP000029622">
    <property type="component" value="Unassembled WGS sequence"/>
</dbReference>
<protein>
    <submittedName>
        <fullName evidence="2">DNA polymerase subunit beta</fullName>
    </submittedName>
</protein>
<reference evidence="2 3" key="1">
    <citation type="submission" date="2013-12" db="EMBL/GenBank/DDBJ databases">
        <title>Draft genome sequence of Caloranaerobacter sp. H53214.</title>
        <authorList>
            <person name="Jiang L.J."/>
            <person name="Shao Z.Z."/>
            <person name="Long M.N."/>
        </authorList>
    </citation>
    <scope>NUCLEOTIDE SEQUENCE [LARGE SCALE GENOMIC DNA]</scope>
    <source>
        <strain evidence="2 3">H53214</strain>
    </source>
</reference>
<name>A0A096BEU2_9FIRM</name>
<dbReference type="Gene3D" id="3.30.460.10">
    <property type="entry name" value="Beta Polymerase, domain 2"/>
    <property type="match status" value="1"/>
</dbReference>
<feature type="domain" description="Polymerase beta nucleotidyltransferase" evidence="1">
    <location>
        <begin position="2"/>
        <end position="92"/>
    </location>
</feature>
<dbReference type="InterPro" id="IPR052930">
    <property type="entry name" value="TA_antitoxin_MntA"/>
</dbReference>
<dbReference type="SUPFAM" id="SSF81301">
    <property type="entry name" value="Nucleotidyltransferase"/>
    <property type="match status" value="1"/>
</dbReference>
<dbReference type="PANTHER" id="PTHR43852:SF2">
    <property type="entry name" value="PROTEIN ADENYLYLTRANSFERASE MNTA"/>
    <property type="match status" value="1"/>
</dbReference>
<gene>
    <name evidence="2" type="ORF">Y919_12515</name>
</gene>
<evidence type="ECO:0000313" key="2">
    <source>
        <dbReference type="EMBL" id="KGG79387.1"/>
    </source>
</evidence>
<dbReference type="CDD" id="cd05403">
    <property type="entry name" value="NT_KNTase_like"/>
    <property type="match status" value="1"/>
</dbReference>
<dbReference type="InterPro" id="IPR043519">
    <property type="entry name" value="NT_sf"/>
</dbReference>
<evidence type="ECO:0000313" key="3">
    <source>
        <dbReference type="Proteomes" id="UP000029622"/>
    </source>
</evidence>
<accession>A0A096BEU2</accession>
<comment type="caution">
    <text evidence="2">The sequence shown here is derived from an EMBL/GenBank/DDBJ whole genome shotgun (WGS) entry which is preliminary data.</text>
</comment>
<dbReference type="AlphaFoldDB" id="A0A096BEU2"/>
<dbReference type="EMBL" id="AZTB01000153">
    <property type="protein sequence ID" value="KGG79387.1"/>
    <property type="molecule type" value="Genomic_DNA"/>
</dbReference>
<proteinExistence type="predicted"/>
<organism evidence="2 3">
    <name type="scientific">Caloranaerobacter azorensis H53214</name>
    <dbReference type="NCBI Taxonomy" id="1156417"/>
    <lineage>
        <taxon>Bacteria</taxon>
        <taxon>Bacillati</taxon>
        <taxon>Bacillota</taxon>
        <taxon>Tissierellia</taxon>
        <taxon>Tissierellales</taxon>
        <taxon>Thermohalobacteraceae</taxon>
        <taxon>Caloranaerobacter</taxon>
    </lineage>
</organism>